<feature type="transmembrane region" description="Helical" evidence="1">
    <location>
        <begin position="47"/>
        <end position="65"/>
    </location>
</feature>
<keyword evidence="1" id="KW-1133">Transmembrane helix</keyword>
<evidence type="ECO:0000256" key="1">
    <source>
        <dbReference type="SAM" id="Phobius"/>
    </source>
</evidence>
<protein>
    <recommendedName>
        <fullName evidence="4">Intracellular septation protein A</fullName>
    </recommendedName>
</protein>
<keyword evidence="1" id="KW-0472">Membrane</keyword>
<keyword evidence="1" id="KW-0812">Transmembrane</keyword>
<dbReference type="AlphaFoldDB" id="A0A2T0T774"/>
<organism evidence="2 3">
    <name type="scientific">Umezawaea tangerina</name>
    <dbReference type="NCBI Taxonomy" id="84725"/>
    <lineage>
        <taxon>Bacteria</taxon>
        <taxon>Bacillati</taxon>
        <taxon>Actinomycetota</taxon>
        <taxon>Actinomycetes</taxon>
        <taxon>Pseudonocardiales</taxon>
        <taxon>Pseudonocardiaceae</taxon>
        <taxon>Umezawaea</taxon>
    </lineage>
</organism>
<evidence type="ECO:0000313" key="2">
    <source>
        <dbReference type="EMBL" id="PRY41491.1"/>
    </source>
</evidence>
<comment type="caution">
    <text evidence="2">The sequence shown here is derived from an EMBL/GenBank/DDBJ whole genome shotgun (WGS) entry which is preliminary data.</text>
</comment>
<dbReference type="RefSeq" id="WP_106188511.1">
    <property type="nucleotide sequence ID" value="NZ_PVTF01000005.1"/>
</dbReference>
<feature type="transmembrane region" description="Helical" evidence="1">
    <location>
        <begin position="164"/>
        <end position="186"/>
    </location>
</feature>
<keyword evidence="3" id="KW-1185">Reference proteome</keyword>
<evidence type="ECO:0000313" key="3">
    <source>
        <dbReference type="Proteomes" id="UP000239494"/>
    </source>
</evidence>
<dbReference type="NCBIfam" id="NF041646">
    <property type="entry name" value="VC0807_fam"/>
    <property type="match status" value="1"/>
</dbReference>
<dbReference type="EMBL" id="PVTF01000005">
    <property type="protein sequence ID" value="PRY41491.1"/>
    <property type="molecule type" value="Genomic_DNA"/>
</dbReference>
<gene>
    <name evidence="2" type="ORF">CLV43_105249</name>
</gene>
<name>A0A2T0T774_9PSEU</name>
<evidence type="ECO:0008006" key="4">
    <source>
        <dbReference type="Google" id="ProtNLM"/>
    </source>
</evidence>
<accession>A0A2T0T774</accession>
<feature type="transmembrane region" description="Helical" evidence="1">
    <location>
        <begin position="192"/>
        <end position="210"/>
    </location>
</feature>
<sequence length="217" mass="23061">MPSTSSDHATTVSREPAGPAARGLVGVLFLDMGLSVLAYFAAELLGASTYVALLTGTVVAGLRVLWVAVRQRRLDPFALFLLAMFGVGFALTFLTGDARFILAKDSAMSGAAGLVLVVSCLVKRPIAFYAAQRFARSAGPARHEEFEAAIRTGALRARWVRVSLVWGFVLLAESGLRVAAIYLLPIGAAANFSQALMVVVYAGLILWTVVTSRKSAR</sequence>
<dbReference type="OrthoDB" id="4544430at2"/>
<dbReference type="Proteomes" id="UP000239494">
    <property type="component" value="Unassembled WGS sequence"/>
</dbReference>
<feature type="transmembrane region" description="Helical" evidence="1">
    <location>
        <begin position="21"/>
        <end position="41"/>
    </location>
</feature>
<proteinExistence type="predicted"/>
<reference evidence="2 3" key="1">
    <citation type="submission" date="2018-03" db="EMBL/GenBank/DDBJ databases">
        <title>Genomic Encyclopedia of Archaeal and Bacterial Type Strains, Phase II (KMG-II): from individual species to whole genera.</title>
        <authorList>
            <person name="Goeker M."/>
        </authorList>
    </citation>
    <scope>NUCLEOTIDE SEQUENCE [LARGE SCALE GENOMIC DNA]</scope>
    <source>
        <strain evidence="2 3">DSM 44720</strain>
    </source>
</reference>
<feature type="transmembrane region" description="Helical" evidence="1">
    <location>
        <begin position="77"/>
        <end position="95"/>
    </location>
</feature>
<feature type="transmembrane region" description="Helical" evidence="1">
    <location>
        <begin position="107"/>
        <end position="126"/>
    </location>
</feature>